<dbReference type="SUPFAM" id="SSF57903">
    <property type="entry name" value="FYVE/PHD zinc finger"/>
    <property type="match status" value="1"/>
</dbReference>
<dbReference type="Pfam" id="PF01363">
    <property type="entry name" value="FYVE"/>
    <property type="match status" value="1"/>
</dbReference>
<keyword evidence="1" id="KW-0479">Metal-binding</keyword>
<feature type="compositionally biased region" description="Acidic residues" evidence="5">
    <location>
        <begin position="117"/>
        <end position="131"/>
    </location>
</feature>
<dbReference type="InterPro" id="IPR011011">
    <property type="entry name" value="Znf_FYVE_PHD"/>
</dbReference>
<dbReference type="PANTHER" id="PTHR46280">
    <property type="entry name" value="PLECKSTRIN HOMOLOGY DOMAIN-CONTAINING FAMILY F MEMBER 2-RELATED"/>
    <property type="match status" value="1"/>
</dbReference>
<evidence type="ECO:0000313" key="7">
    <source>
        <dbReference type="EMBL" id="KAA0200461.1"/>
    </source>
</evidence>
<dbReference type="Gene3D" id="3.30.40.10">
    <property type="entry name" value="Zinc/RING finger domain, C3HC4 (zinc finger)"/>
    <property type="match status" value="1"/>
</dbReference>
<dbReference type="EMBL" id="LUCM01000511">
    <property type="protein sequence ID" value="KAA0200461.1"/>
    <property type="molecule type" value="Genomic_DNA"/>
</dbReference>
<reference evidence="7" key="1">
    <citation type="submission" date="2019-05" db="EMBL/GenBank/DDBJ databases">
        <title>Annotation for the trematode Fasciolopsis buski.</title>
        <authorList>
            <person name="Choi Y.-J."/>
        </authorList>
    </citation>
    <scope>NUCLEOTIDE SEQUENCE</scope>
    <source>
        <strain evidence="7">HT</strain>
        <tissue evidence="7">Whole worm</tissue>
    </source>
</reference>
<sequence length="138" mass="15635">MVCGITEFTIVHRRHHCRHCGKVVCHKCSTYRWILPYLGTTKVRVCRVCHAQLQGDKDRQLARQQNDKEDRSRWLEESEETNLSVLDPPNFFAPPRESAAIARESSHAGEPTYLGDASEELDTDSDSDSETTDGTSKS</sequence>
<gene>
    <name evidence="7" type="ORF">FBUS_09861</name>
</gene>
<dbReference type="Proteomes" id="UP000728185">
    <property type="component" value="Unassembled WGS sequence"/>
</dbReference>
<dbReference type="PROSITE" id="PS50178">
    <property type="entry name" value="ZF_FYVE"/>
    <property type="match status" value="1"/>
</dbReference>
<evidence type="ECO:0000313" key="8">
    <source>
        <dbReference type="Proteomes" id="UP000728185"/>
    </source>
</evidence>
<comment type="caution">
    <text evidence="7">The sequence shown here is derived from an EMBL/GenBank/DDBJ whole genome shotgun (WGS) entry which is preliminary data.</text>
</comment>
<proteinExistence type="predicted"/>
<dbReference type="OrthoDB" id="70570at2759"/>
<accession>A0A8E0VQ42</accession>
<evidence type="ECO:0000256" key="2">
    <source>
        <dbReference type="ARBA" id="ARBA00022771"/>
    </source>
</evidence>
<keyword evidence="2 4" id="KW-0863">Zinc-finger</keyword>
<feature type="compositionally biased region" description="Basic and acidic residues" evidence="5">
    <location>
        <begin position="57"/>
        <end position="76"/>
    </location>
</feature>
<dbReference type="GO" id="GO:0005769">
    <property type="term" value="C:early endosome"/>
    <property type="evidence" value="ECO:0007669"/>
    <property type="project" value="TreeGrafter"/>
</dbReference>
<keyword evidence="3" id="KW-0862">Zinc</keyword>
<evidence type="ECO:0000256" key="3">
    <source>
        <dbReference type="ARBA" id="ARBA00022833"/>
    </source>
</evidence>
<feature type="domain" description="FYVE-type" evidence="6">
    <location>
        <begin position="1"/>
        <end position="54"/>
    </location>
</feature>
<dbReference type="InterPro" id="IPR013083">
    <property type="entry name" value="Znf_RING/FYVE/PHD"/>
</dbReference>
<name>A0A8E0VQ42_9TREM</name>
<dbReference type="PANTHER" id="PTHR46280:SF3">
    <property type="entry name" value="PLECKSTRIN HOMOLOGY DOMAIN-CONTAINING FAMILY F MEMBER 1 HOMOLOG"/>
    <property type="match status" value="1"/>
</dbReference>
<dbReference type="InterPro" id="IPR017455">
    <property type="entry name" value="Znf_FYVE-rel"/>
</dbReference>
<evidence type="ECO:0000256" key="4">
    <source>
        <dbReference type="PROSITE-ProRule" id="PRU00091"/>
    </source>
</evidence>
<evidence type="ECO:0000256" key="5">
    <source>
        <dbReference type="SAM" id="MobiDB-lite"/>
    </source>
</evidence>
<dbReference type="SMART" id="SM00064">
    <property type="entry name" value="FYVE"/>
    <property type="match status" value="1"/>
</dbReference>
<dbReference type="GO" id="GO:0008270">
    <property type="term" value="F:zinc ion binding"/>
    <property type="evidence" value="ECO:0007669"/>
    <property type="project" value="UniProtKB-KW"/>
</dbReference>
<dbReference type="GO" id="GO:0007032">
    <property type="term" value="P:endosome organization"/>
    <property type="evidence" value="ECO:0007669"/>
    <property type="project" value="TreeGrafter"/>
</dbReference>
<dbReference type="InterPro" id="IPR051765">
    <property type="entry name" value="PH_domain-containing_F"/>
</dbReference>
<dbReference type="InterPro" id="IPR000306">
    <property type="entry name" value="Znf_FYVE"/>
</dbReference>
<feature type="region of interest" description="Disordered" evidence="5">
    <location>
        <begin position="57"/>
        <end position="138"/>
    </location>
</feature>
<organism evidence="7 8">
    <name type="scientific">Fasciolopsis buskii</name>
    <dbReference type="NCBI Taxonomy" id="27845"/>
    <lineage>
        <taxon>Eukaryota</taxon>
        <taxon>Metazoa</taxon>
        <taxon>Spiralia</taxon>
        <taxon>Lophotrochozoa</taxon>
        <taxon>Platyhelminthes</taxon>
        <taxon>Trematoda</taxon>
        <taxon>Digenea</taxon>
        <taxon>Plagiorchiida</taxon>
        <taxon>Echinostomata</taxon>
        <taxon>Echinostomatoidea</taxon>
        <taxon>Fasciolidae</taxon>
        <taxon>Fasciolopsis</taxon>
    </lineage>
</organism>
<dbReference type="GO" id="GO:0008333">
    <property type="term" value="P:endosome to lysosome transport"/>
    <property type="evidence" value="ECO:0007669"/>
    <property type="project" value="TreeGrafter"/>
</dbReference>
<dbReference type="GO" id="GO:0035091">
    <property type="term" value="F:phosphatidylinositol binding"/>
    <property type="evidence" value="ECO:0007669"/>
    <property type="project" value="TreeGrafter"/>
</dbReference>
<protein>
    <submittedName>
        <fullName evidence="7">Pleckstrin domain-containing family F member 2</fullName>
    </submittedName>
</protein>
<dbReference type="AlphaFoldDB" id="A0A8E0VQ42"/>
<keyword evidence="8" id="KW-1185">Reference proteome</keyword>
<evidence type="ECO:0000259" key="6">
    <source>
        <dbReference type="PROSITE" id="PS50178"/>
    </source>
</evidence>
<evidence type="ECO:0000256" key="1">
    <source>
        <dbReference type="ARBA" id="ARBA00022723"/>
    </source>
</evidence>